<dbReference type="EMBL" id="FQVB01000003">
    <property type="protein sequence ID" value="SHE33470.1"/>
    <property type="molecule type" value="Genomic_DNA"/>
</dbReference>
<gene>
    <name evidence="1" type="ORF">SAMN02745206_00138</name>
</gene>
<evidence type="ECO:0000313" key="1">
    <source>
        <dbReference type="EMBL" id="SHE33470.1"/>
    </source>
</evidence>
<dbReference type="InterPro" id="IPR043519">
    <property type="entry name" value="NT_sf"/>
</dbReference>
<dbReference type="AlphaFoldDB" id="A0A1M4SMM6"/>
<dbReference type="InterPro" id="IPR014942">
    <property type="entry name" value="AbiEii"/>
</dbReference>
<organism evidence="1 2">
    <name type="scientific">Desulfacinum infernum DSM 9756</name>
    <dbReference type="NCBI Taxonomy" id="1121391"/>
    <lineage>
        <taxon>Bacteria</taxon>
        <taxon>Pseudomonadati</taxon>
        <taxon>Thermodesulfobacteriota</taxon>
        <taxon>Syntrophobacteria</taxon>
        <taxon>Syntrophobacterales</taxon>
        <taxon>Syntrophobacteraceae</taxon>
        <taxon>Desulfacinum</taxon>
    </lineage>
</organism>
<proteinExistence type="predicted"/>
<sequence length="174" mass="20043">MKFRKTVEVLVSFFEEQGIDYALIGAFALHAYGYTRATGDLDFIVRRESREKVVSFLESLGYHTLECSRGFSNHVHPLEGLGRVDFVYVSGETADAIFSAVRRTPLFGRHELPVAKPEHLIALKVFAMKNDPTRLFREMADLEYLVRVDGVNQEEVKKIFRQYGMEDRYEQLVS</sequence>
<protein>
    <submittedName>
        <fullName evidence="1">Uncharacterized nucleotidyltransferase</fullName>
    </submittedName>
</protein>
<dbReference type="GO" id="GO:0016740">
    <property type="term" value="F:transferase activity"/>
    <property type="evidence" value="ECO:0007669"/>
    <property type="project" value="UniProtKB-KW"/>
</dbReference>
<dbReference type="Proteomes" id="UP000184076">
    <property type="component" value="Unassembled WGS sequence"/>
</dbReference>
<accession>A0A1M4SMM6</accession>
<keyword evidence="2" id="KW-1185">Reference proteome</keyword>
<dbReference type="Pfam" id="PF08843">
    <property type="entry name" value="AbiEii"/>
    <property type="match status" value="1"/>
</dbReference>
<name>A0A1M4SMM6_9BACT</name>
<reference evidence="2" key="1">
    <citation type="submission" date="2016-11" db="EMBL/GenBank/DDBJ databases">
        <authorList>
            <person name="Varghese N."/>
            <person name="Submissions S."/>
        </authorList>
    </citation>
    <scope>NUCLEOTIDE SEQUENCE [LARGE SCALE GENOMIC DNA]</scope>
    <source>
        <strain evidence="2">DSM 9756</strain>
    </source>
</reference>
<keyword evidence="1" id="KW-0808">Transferase</keyword>
<dbReference type="STRING" id="1121391.SAMN02745206_00138"/>
<dbReference type="SUPFAM" id="SSF81301">
    <property type="entry name" value="Nucleotidyltransferase"/>
    <property type="match status" value="1"/>
</dbReference>
<evidence type="ECO:0000313" key="2">
    <source>
        <dbReference type="Proteomes" id="UP000184076"/>
    </source>
</evidence>
<dbReference type="Gene3D" id="3.30.460.40">
    <property type="match status" value="1"/>
</dbReference>